<evidence type="ECO:0000256" key="1">
    <source>
        <dbReference type="SAM" id="MobiDB-lite"/>
    </source>
</evidence>
<keyword evidence="3" id="KW-1185">Reference proteome</keyword>
<keyword evidence="2" id="KW-0378">Hydrolase</keyword>
<feature type="region of interest" description="Disordered" evidence="1">
    <location>
        <begin position="1"/>
        <end position="28"/>
    </location>
</feature>
<dbReference type="GO" id="GO:0008233">
    <property type="term" value="F:peptidase activity"/>
    <property type="evidence" value="ECO:0007669"/>
    <property type="project" value="UniProtKB-KW"/>
</dbReference>
<dbReference type="Proteomes" id="UP000887159">
    <property type="component" value="Unassembled WGS sequence"/>
</dbReference>
<dbReference type="AlphaFoldDB" id="A0A8X6VJC8"/>
<organism evidence="2 3">
    <name type="scientific">Trichonephila clavipes</name>
    <name type="common">Golden silk orbweaver</name>
    <name type="synonym">Nephila clavipes</name>
    <dbReference type="NCBI Taxonomy" id="2585209"/>
    <lineage>
        <taxon>Eukaryota</taxon>
        <taxon>Metazoa</taxon>
        <taxon>Ecdysozoa</taxon>
        <taxon>Arthropoda</taxon>
        <taxon>Chelicerata</taxon>
        <taxon>Arachnida</taxon>
        <taxon>Araneae</taxon>
        <taxon>Araneomorphae</taxon>
        <taxon>Entelegynae</taxon>
        <taxon>Araneoidea</taxon>
        <taxon>Nephilidae</taxon>
        <taxon>Trichonephila</taxon>
    </lineage>
</organism>
<name>A0A8X6VJC8_TRICX</name>
<dbReference type="GO" id="GO:0006508">
    <property type="term" value="P:proteolysis"/>
    <property type="evidence" value="ECO:0007669"/>
    <property type="project" value="UniProtKB-KW"/>
</dbReference>
<gene>
    <name evidence="2" type="primary">RF55_23088</name>
    <name evidence="2" type="ORF">TNCV_3697951</name>
</gene>
<dbReference type="EMBL" id="BMAU01021292">
    <property type="protein sequence ID" value="GFY09833.1"/>
    <property type="molecule type" value="Genomic_DNA"/>
</dbReference>
<keyword evidence="2" id="KW-0645">Protease</keyword>
<accession>A0A8X6VJC8</accession>
<sequence>MGKSREEDLGNVQDLKSELRGWHSSQPQRLPIHPRTECIIPGLVADNRKFRFSLIDYPDPDNSKGGVLIALSVVDLLKSVLPARMANISDETRTVQEGEIIAACTPVTCVD</sequence>
<protein>
    <submittedName>
        <fullName evidence="2">Retroviral aspartyl protease family protein</fullName>
    </submittedName>
</protein>
<evidence type="ECO:0000313" key="2">
    <source>
        <dbReference type="EMBL" id="GFY09833.1"/>
    </source>
</evidence>
<comment type="caution">
    <text evidence="2">The sequence shown here is derived from an EMBL/GenBank/DDBJ whole genome shotgun (WGS) entry which is preliminary data.</text>
</comment>
<reference evidence="2" key="1">
    <citation type="submission" date="2020-08" db="EMBL/GenBank/DDBJ databases">
        <title>Multicomponent nature underlies the extraordinary mechanical properties of spider dragline silk.</title>
        <authorList>
            <person name="Kono N."/>
            <person name="Nakamura H."/>
            <person name="Mori M."/>
            <person name="Yoshida Y."/>
            <person name="Ohtoshi R."/>
            <person name="Malay A.D."/>
            <person name="Moran D.A.P."/>
            <person name="Tomita M."/>
            <person name="Numata K."/>
            <person name="Arakawa K."/>
        </authorList>
    </citation>
    <scope>NUCLEOTIDE SEQUENCE</scope>
</reference>
<proteinExistence type="predicted"/>
<evidence type="ECO:0000313" key="3">
    <source>
        <dbReference type="Proteomes" id="UP000887159"/>
    </source>
</evidence>